<reference evidence="2 3" key="1">
    <citation type="submission" date="2019-07" db="EMBL/GenBank/DDBJ databases">
        <title>Tepidimonas fonticaldi AT-A2 draft genome.</title>
        <authorList>
            <person name="Da Costa M.S."/>
            <person name="Froufe H.J.C."/>
            <person name="Egas C."/>
            <person name="Albuquerque L."/>
        </authorList>
    </citation>
    <scope>NUCLEOTIDE SEQUENCE [LARGE SCALE GENOMIC DNA]</scope>
    <source>
        <strain evidence="2 3">AT-A2</strain>
    </source>
</reference>
<gene>
    <name evidence="2" type="ORF">Tfont_02205</name>
</gene>
<dbReference type="SUPFAM" id="SSF51004">
    <property type="entry name" value="C-terminal (heme d1) domain of cytochrome cd1-nitrite reductase"/>
    <property type="match status" value="1"/>
</dbReference>
<accession>A0A554XIM1</accession>
<evidence type="ECO:0008006" key="4">
    <source>
        <dbReference type="Google" id="ProtNLM"/>
    </source>
</evidence>
<dbReference type="InterPro" id="IPR011048">
    <property type="entry name" value="Haem_d1_sf"/>
</dbReference>
<feature type="signal peptide" evidence="1">
    <location>
        <begin position="1"/>
        <end position="29"/>
    </location>
</feature>
<dbReference type="AlphaFoldDB" id="A0A554XIM1"/>
<sequence length="371" mass="40839">MFGVRLFRFFDALWIRGCALLMLAGMQSACQTPVVAGKNLGLDELKKNTPQAMISIPSPEVWGGEVRCDSGACRWVAVEHETSQVVLYALQGRQARLLDRRSVAYHPDSAKWIDNSHVVAAVEKSQTLDIFSVSSEGKLNPKAQIDVGFEPRDVAVLPARDGGWLLLATPYRGEQVAWVYWHPAKSPRKALQTWCAAPWHVTRVPKGPKGQGPGLTVGCLDDKQLLYVPEPHTFEEAVASPVTSVRMFDHVPRRVGVTPSGRYWYVALELGGSVARYDVVANIWQTLPFTVFGAVGVAAYDDDTVAWGENNQILLVRYDKEGGVVVQRRFPVSGFPTELQWIDVDQDGVIDLISMNSAGPASDILYGPLLP</sequence>
<name>A0A554XIM1_9BURK</name>
<dbReference type="Gene3D" id="2.130.10.10">
    <property type="entry name" value="YVTN repeat-like/Quinoprotein amine dehydrogenase"/>
    <property type="match status" value="1"/>
</dbReference>
<dbReference type="EMBL" id="VJOO01000024">
    <property type="protein sequence ID" value="TSE35694.1"/>
    <property type="molecule type" value="Genomic_DNA"/>
</dbReference>
<feature type="chain" id="PRO_5022095080" description="Repeat domain in Vibrio, Colwellia, Bradyrhizobium and Shewanella" evidence="1">
    <location>
        <begin position="30"/>
        <end position="371"/>
    </location>
</feature>
<evidence type="ECO:0000256" key="1">
    <source>
        <dbReference type="SAM" id="SignalP"/>
    </source>
</evidence>
<organism evidence="2 3">
    <name type="scientific">Tepidimonas fonticaldi</name>
    <dbReference type="NCBI Taxonomy" id="1101373"/>
    <lineage>
        <taxon>Bacteria</taxon>
        <taxon>Pseudomonadati</taxon>
        <taxon>Pseudomonadota</taxon>
        <taxon>Betaproteobacteria</taxon>
        <taxon>Burkholderiales</taxon>
        <taxon>Tepidimonas</taxon>
    </lineage>
</organism>
<keyword evidence="1" id="KW-0732">Signal</keyword>
<protein>
    <recommendedName>
        <fullName evidence="4">Repeat domain in Vibrio, Colwellia, Bradyrhizobium and Shewanella</fullName>
    </recommendedName>
</protein>
<dbReference type="InterPro" id="IPR015943">
    <property type="entry name" value="WD40/YVTN_repeat-like_dom_sf"/>
</dbReference>
<dbReference type="RefSeq" id="WP_143969502.1">
    <property type="nucleotide sequence ID" value="NZ_VJOO01000024.1"/>
</dbReference>
<comment type="caution">
    <text evidence="2">The sequence shown here is derived from an EMBL/GenBank/DDBJ whole genome shotgun (WGS) entry which is preliminary data.</text>
</comment>
<evidence type="ECO:0000313" key="2">
    <source>
        <dbReference type="EMBL" id="TSE35694.1"/>
    </source>
</evidence>
<proteinExistence type="predicted"/>
<evidence type="ECO:0000313" key="3">
    <source>
        <dbReference type="Proteomes" id="UP000316388"/>
    </source>
</evidence>
<dbReference type="Proteomes" id="UP000316388">
    <property type="component" value="Unassembled WGS sequence"/>
</dbReference>